<dbReference type="PROSITE" id="PS50109">
    <property type="entry name" value="HIS_KIN"/>
    <property type="match status" value="1"/>
</dbReference>
<dbReference type="InterPro" id="IPR017055">
    <property type="entry name" value="Sig_transdc_His_kinase_DctB"/>
</dbReference>
<dbReference type="Gene3D" id="3.30.450.20">
    <property type="entry name" value="PAS domain"/>
    <property type="match status" value="2"/>
</dbReference>
<evidence type="ECO:0000256" key="6">
    <source>
        <dbReference type="ARBA" id="ARBA00022679"/>
    </source>
</evidence>
<sequence length="643" mass="67857">MMDAAPNESVPASRTQGPGGVRESATAPGASAWWWPVLGGLSARRRLMTVGLTVLAALLAAWLAGRAAEQAALADLRRTAQASLTLHVAALRAEMEKQASLPLALATDPEIVASVGEAADPAVLARVSGRLAEVAGATGAAVIYVMRSDGLAVAASNAGGPTSFVGINYAFRPYFREALATGTGSQFALGTVSGRPGYYLARRVPGPRPGVVVVKVEFDGIEAVWAAGRERVFVADPRGIVLVASEPGWRFRTLRPVDPTERQRIRHMLEFGDALLTPLPLHAEARAGGLMRVGGGSEPARLVLPLDAEVPGTAWRLHTLTPVGAAVERERVQARVLAGLVAAAAGAGLAVLLGRRRRIRARLAEEAVRREELERRVQERTQALTDANAQLRAEMEERQRAEAERERLGRELAQAGRLAALGQFAASMAHEINQPLAAIRTYADNAAILIRRGRVEDASANFSAIGRLTERIGGLTRQLKGFARRASGRREPVSLGTVVHNAREVVEVRVEAVGVTLDIALPEPAPVVLGDGPRLEQVVVNLLQNAIDAVAGRPAPRVAVRVTRAGPKAVLEVSDNGPGIPEEVRGQVFDAFFTTKADGLGLGLAISRGIVEECGGTLAAGNGETGAVFRIELVRAETAEEAA</sequence>
<reference evidence="16" key="1">
    <citation type="journal article" date="2021" name="Front. Microbiol.">
        <title>Comprehensive Comparative Genomics and Phenotyping of Methylobacterium Species.</title>
        <authorList>
            <person name="Alessa O."/>
            <person name="Ogura Y."/>
            <person name="Fujitani Y."/>
            <person name="Takami H."/>
            <person name="Hayashi T."/>
            <person name="Sahin N."/>
            <person name="Tani A."/>
        </authorList>
    </citation>
    <scope>NUCLEOTIDE SEQUENCE</scope>
    <source>
        <strain evidence="16">DSM 17168</strain>
    </source>
</reference>
<comment type="catalytic activity">
    <reaction evidence="1">
        <text>ATP + protein L-histidine = ADP + protein N-phospho-L-histidine.</text>
        <dbReference type="EC" id="2.7.13.3"/>
    </reaction>
</comment>
<keyword evidence="11" id="KW-1133">Transmembrane helix</keyword>
<comment type="caution">
    <text evidence="16">The sequence shown here is derived from an EMBL/GenBank/DDBJ whole genome shotgun (WGS) entry which is preliminary data.</text>
</comment>
<evidence type="ECO:0000256" key="5">
    <source>
        <dbReference type="ARBA" id="ARBA00022553"/>
    </source>
</evidence>
<dbReference type="Gene3D" id="6.10.250.3020">
    <property type="match status" value="1"/>
</dbReference>
<evidence type="ECO:0000256" key="1">
    <source>
        <dbReference type="ARBA" id="ARBA00000085"/>
    </source>
</evidence>
<dbReference type="InterPro" id="IPR003594">
    <property type="entry name" value="HATPase_dom"/>
</dbReference>
<keyword evidence="11" id="KW-0472">Membrane</keyword>
<keyword evidence="4" id="KW-1003">Cell membrane</keyword>
<dbReference type="SUPFAM" id="SSF55874">
    <property type="entry name" value="ATPase domain of HSP90 chaperone/DNA topoisomerase II/histidine kinase"/>
    <property type="match status" value="1"/>
</dbReference>
<feature type="region of interest" description="Disordered" evidence="14">
    <location>
        <begin position="1"/>
        <end position="26"/>
    </location>
</feature>
<dbReference type="PIRSF" id="PIRSF036431">
    <property type="entry name" value="STHK_DctB"/>
    <property type="match status" value="1"/>
</dbReference>
<dbReference type="InterPro" id="IPR003661">
    <property type="entry name" value="HisK_dim/P_dom"/>
</dbReference>
<evidence type="ECO:0000256" key="4">
    <source>
        <dbReference type="ARBA" id="ARBA00022475"/>
    </source>
</evidence>
<reference evidence="16" key="2">
    <citation type="submission" date="2021-08" db="EMBL/GenBank/DDBJ databases">
        <authorList>
            <person name="Tani A."/>
            <person name="Ola A."/>
            <person name="Ogura Y."/>
            <person name="Katsura K."/>
            <person name="Hayashi T."/>
        </authorList>
    </citation>
    <scope>NUCLEOTIDE SEQUENCE</scope>
    <source>
        <strain evidence="16">DSM 17168</strain>
    </source>
</reference>
<dbReference type="Gene3D" id="1.10.287.130">
    <property type="match status" value="1"/>
</dbReference>
<name>A0ABQ4SNW7_9HYPH</name>
<dbReference type="Gene3D" id="3.30.565.10">
    <property type="entry name" value="Histidine kinase-like ATPase, C-terminal domain"/>
    <property type="match status" value="1"/>
</dbReference>
<evidence type="ECO:0000256" key="13">
    <source>
        <dbReference type="SAM" id="Coils"/>
    </source>
</evidence>
<keyword evidence="6" id="KW-0808">Transferase</keyword>
<dbReference type="PANTHER" id="PTHR43065">
    <property type="entry name" value="SENSOR HISTIDINE KINASE"/>
    <property type="match status" value="1"/>
</dbReference>
<keyword evidence="8" id="KW-0547">Nucleotide-binding</keyword>
<dbReference type="EMBL" id="BPQQ01000077">
    <property type="protein sequence ID" value="GJE03444.1"/>
    <property type="molecule type" value="Genomic_DNA"/>
</dbReference>
<gene>
    <name evidence="16" type="primary">dctB_2</name>
    <name evidence="16" type="ORF">GMJLKIPL_5399</name>
</gene>
<evidence type="ECO:0000259" key="15">
    <source>
        <dbReference type="PROSITE" id="PS50109"/>
    </source>
</evidence>
<dbReference type="PANTHER" id="PTHR43065:SF46">
    <property type="entry name" value="C4-DICARBOXYLATE TRANSPORT SENSOR PROTEIN DCTB"/>
    <property type="match status" value="1"/>
</dbReference>
<evidence type="ECO:0000313" key="17">
    <source>
        <dbReference type="Proteomes" id="UP001055153"/>
    </source>
</evidence>
<keyword evidence="5" id="KW-0597">Phosphoprotein</keyword>
<evidence type="ECO:0000256" key="9">
    <source>
        <dbReference type="ARBA" id="ARBA00022777"/>
    </source>
</evidence>
<keyword evidence="17" id="KW-1185">Reference proteome</keyword>
<evidence type="ECO:0000256" key="7">
    <source>
        <dbReference type="ARBA" id="ARBA00022692"/>
    </source>
</evidence>
<evidence type="ECO:0000256" key="8">
    <source>
        <dbReference type="ARBA" id="ARBA00022741"/>
    </source>
</evidence>
<dbReference type="InterPro" id="IPR005467">
    <property type="entry name" value="His_kinase_dom"/>
</dbReference>
<dbReference type="SUPFAM" id="SSF47384">
    <property type="entry name" value="Homodimeric domain of signal transducing histidine kinase"/>
    <property type="match status" value="1"/>
</dbReference>
<dbReference type="CDD" id="cd00082">
    <property type="entry name" value="HisKA"/>
    <property type="match status" value="1"/>
</dbReference>
<keyword evidence="12" id="KW-0902">Two-component regulatory system</keyword>
<comment type="subcellular location">
    <subcellularLocation>
        <location evidence="2">Cell membrane</location>
        <topology evidence="2">Multi-pass membrane protein</topology>
    </subcellularLocation>
</comment>
<dbReference type="InterPro" id="IPR029151">
    <property type="entry name" value="Sensor-like_sf"/>
</dbReference>
<dbReference type="PRINTS" id="PR00344">
    <property type="entry name" value="BCTRLSENSOR"/>
</dbReference>
<evidence type="ECO:0000256" key="11">
    <source>
        <dbReference type="ARBA" id="ARBA00022989"/>
    </source>
</evidence>
<evidence type="ECO:0000256" key="14">
    <source>
        <dbReference type="SAM" id="MobiDB-lite"/>
    </source>
</evidence>
<dbReference type="InterPro" id="IPR036097">
    <property type="entry name" value="HisK_dim/P_sf"/>
</dbReference>
<proteinExistence type="predicted"/>
<keyword evidence="10" id="KW-0067">ATP-binding</keyword>
<organism evidence="16 17">
    <name type="scientific">Methylobacterium isbiliense</name>
    <dbReference type="NCBI Taxonomy" id="315478"/>
    <lineage>
        <taxon>Bacteria</taxon>
        <taxon>Pseudomonadati</taxon>
        <taxon>Pseudomonadota</taxon>
        <taxon>Alphaproteobacteria</taxon>
        <taxon>Hyphomicrobiales</taxon>
        <taxon>Methylobacteriaceae</taxon>
        <taxon>Methylobacterium</taxon>
    </lineage>
</organism>
<dbReference type="SUPFAM" id="SSF103190">
    <property type="entry name" value="Sensory domain-like"/>
    <property type="match status" value="1"/>
</dbReference>
<accession>A0ABQ4SNW7</accession>
<dbReference type="SMART" id="SM00388">
    <property type="entry name" value="HisKA"/>
    <property type="match status" value="1"/>
</dbReference>
<feature type="domain" description="Histidine kinase" evidence="15">
    <location>
        <begin position="427"/>
        <end position="637"/>
    </location>
</feature>
<evidence type="ECO:0000256" key="2">
    <source>
        <dbReference type="ARBA" id="ARBA00004651"/>
    </source>
</evidence>
<dbReference type="Proteomes" id="UP001055153">
    <property type="component" value="Unassembled WGS sequence"/>
</dbReference>
<feature type="coiled-coil region" evidence="13">
    <location>
        <begin position="356"/>
        <end position="418"/>
    </location>
</feature>
<keyword evidence="7" id="KW-0812">Transmembrane</keyword>
<dbReference type="Pfam" id="PF02518">
    <property type="entry name" value="HATPase_c"/>
    <property type="match status" value="1"/>
</dbReference>
<dbReference type="InterPro" id="IPR036890">
    <property type="entry name" value="HATPase_C_sf"/>
</dbReference>
<dbReference type="Pfam" id="PF00512">
    <property type="entry name" value="HisKA"/>
    <property type="match status" value="1"/>
</dbReference>
<dbReference type="SMART" id="SM00387">
    <property type="entry name" value="HATPase_c"/>
    <property type="match status" value="1"/>
</dbReference>
<keyword evidence="9" id="KW-0418">Kinase</keyword>
<evidence type="ECO:0000256" key="3">
    <source>
        <dbReference type="ARBA" id="ARBA00012438"/>
    </source>
</evidence>
<keyword evidence="13" id="KW-0175">Coiled coil</keyword>
<dbReference type="EC" id="2.7.13.3" evidence="3"/>
<dbReference type="InterPro" id="IPR004358">
    <property type="entry name" value="Sig_transdc_His_kin-like_C"/>
</dbReference>
<evidence type="ECO:0000256" key="12">
    <source>
        <dbReference type="ARBA" id="ARBA00023012"/>
    </source>
</evidence>
<protein>
    <recommendedName>
        <fullName evidence="3">histidine kinase</fullName>
        <ecNumber evidence="3">2.7.13.3</ecNumber>
    </recommendedName>
</protein>
<evidence type="ECO:0000256" key="10">
    <source>
        <dbReference type="ARBA" id="ARBA00022840"/>
    </source>
</evidence>
<evidence type="ECO:0000313" key="16">
    <source>
        <dbReference type="EMBL" id="GJE03444.1"/>
    </source>
</evidence>